<keyword evidence="3 7" id="KW-0418">Kinase</keyword>
<protein>
    <submittedName>
        <fullName evidence="7">Serine/threonine-protein kinase PknB</fullName>
        <ecNumber evidence="7">2.7.11.1</ecNumber>
    </submittedName>
</protein>
<dbReference type="Gene3D" id="1.10.510.10">
    <property type="entry name" value="Transferase(Phosphotransferase) domain 1"/>
    <property type="match status" value="1"/>
</dbReference>
<dbReference type="KEGG" id="pbor:BSF38_05175"/>
<dbReference type="EMBL" id="CP019082">
    <property type="protein sequence ID" value="APW63602.1"/>
    <property type="molecule type" value="Genomic_DNA"/>
</dbReference>
<dbReference type="PROSITE" id="PS00108">
    <property type="entry name" value="PROTEIN_KINASE_ST"/>
    <property type="match status" value="1"/>
</dbReference>
<name>A0A1U7CXC7_9BACT</name>
<dbReference type="Gene3D" id="3.30.200.20">
    <property type="entry name" value="Phosphorylase Kinase, domain 1"/>
    <property type="match status" value="1"/>
</dbReference>
<dbReference type="PANTHER" id="PTHR43289:SF6">
    <property type="entry name" value="SERINE_THREONINE-PROTEIN KINASE NEKL-3"/>
    <property type="match status" value="1"/>
</dbReference>
<dbReference type="PANTHER" id="PTHR43289">
    <property type="entry name" value="MITOGEN-ACTIVATED PROTEIN KINASE KINASE KINASE 20-RELATED"/>
    <property type="match status" value="1"/>
</dbReference>
<dbReference type="Pfam" id="PF00069">
    <property type="entry name" value="Pkinase"/>
    <property type="match status" value="1"/>
</dbReference>
<evidence type="ECO:0000313" key="8">
    <source>
        <dbReference type="Proteomes" id="UP000186309"/>
    </source>
</evidence>
<dbReference type="STRING" id="1387353.BSF38_05175"/>
<accession>A0A1U7CXC7</accession>
<dbReference type="OrthoDB" id="6111975at2"/>
<feature type="compositionally biased region" description="Basic and acidic residues" evidence="5">
    <location>
        <begin position="417"/>
        <end position="431"/>
    </location>
</feature>
<dbReference type="SUPFAM" id="SSF56112">
    <property type="entry name" value="Protein kinase-like (PK-like)"/>
    <property type="match status" value="1"/>
</dbReference>
<evidence type="ECO:0000256" key="3">
    <source>
        <dbReference type="ARBA" id="ARBA00022777"/>
    </source>
</evidence>
<feature type="region of interest" description="Disordered" evidence="5">
    <location>
        <begin position="402"/>
        <end position="441"/>
    </location>
</feature>
<organism evidence="7 8">
    <name type="scientific">Paludisphaera borealis</name>
    <dbReference type="NCBI Taxonomy" id="1387353"/>
    <lineage>
        <taxon>Bacteria</taxon>
        <taxon>Pseudomonadati</taxon>
        <taxon>Planctomycetota</taxon>
        <taxon>Planctomycetia</taxon>
        <taxon>Isosphaerales</taxon>
        <taxon>Isosphaeraceae</taxon>
        <taxon>Paludisphaera</taxon>
    </lineage>
</organism>
<feature type="domain" description="Protein kinase" evidence="6">
    <location>
        <begin position="18"/>
        <end position="288"/>
    </location>
</feature>
<evidence type="ECO:0000256" key="4">
    <source>
        <dbReference type="ARBA" id="ARBA00022840"/>
    </source>
</evidence>
<feature type="region of interest" description="Disordered" evidence="5">
    <location>
        <begin position="302"/>
        <end position="349"/>
    </location>
</feature>
<gene>
    <name evidence="7" type="primary">pknB_23</name>
    <name evidence="7" type="ORF">BSF38_05175</name>
</gene>
<dbReference type="GO" id="GO:0004674">
    <property type="term" value="F:protein serine/threonine kinase activity"/>
    <property type="evidence" value="ECO:0007669"/>
    <property type="project" value="UniProtKB-EC"/>
</dbReference>
<evidence type="ECO:0000259" key="6">
    <source>
        <dbReference type="PROSITE" id="PS50011"/>
    </source>
</evidence>
<dbReference type="PROSITE" id="PS50011">
    <property type="entry name" value="PROTEIN_KINASE_DOM"/>
    <property type="match status" value="1"/>
</dbReference>
<keyword evidence="1 7" id="KW-0808">Transferase</keyword>
<evidence type="ECO:0000256" key="5">
    <source>
        <dbReference type="SAM" id="MobiDB-lite"/>
    </source>
</evidence>
<dbReference type="InterPro" id="IPR000719">
    <property type="entry name" value="Prot_kinase_dom"/>
</dbReference>
<evidence type="ECO:0000313" key="7">
    <source>
        <dbReference type="EMBL" id="APW63602.1"/>
    </source>
</evidence>
<dbReference type="SMART" id="SM00220">
    <property type="entry name" value="S_TKc"/>
    <property type="match status" value="1"/>
</dbReference>
<evidence type="ECO:0000256" key="2">
    <source>
        <dbReference type="ARBA" id="ARBA00022741"/>
    </source>
</evidence>
<dbReference type="CDD" id="cd14014">
    <property type="entry name" value="STKc_PknB_like"/>
    <property type="match status" value="1"/>
</dbReference>
<proteinExistence type="predicted"/>
<dbReference type="Proteomes" id="UP000186309">
    <property type="component" value="Chromosome"/>
</dbReference>
<dbReference type="AlphaFoldDB" id="A0A1U7CXC7"/>
<dbReference type="InterPro" id="IPR008271">
    <property type="entry name" value="Ser/Thr_kinase_AS"/>
</dbReference>
<dbReference type="RefSeq" id="WP_076349931.1">
    <property type="nucleotide sequence ID" value="NZ_CP019082.1"/>
</dbReference>
<dbReference type="EC" id="2.7.11.1" evidence="7"/>
<reference evidence="8" key="1">
    <citation type="submission" date="2016-12" db="EMBL/GenBank/DDBJ databases">
        <title>Comparative genomics of four Isosphaeraceae planctomycetes: a common pool of plasmids and glycoside hydrolase genes.</title>
        <authorList>
            <person name="Ivanova A."/>
        </authorList>
    </citation>
    <scope>NUCLEOTIDE SEQUENCE [LARGE SCALE GENOMIC DNA]</scope>
    <source>
        <strain evidence="8">PX4</strain>
    </source>
</reference>
<dbReference type="InterPro" id="IPR011009">
    <property type="entry name" value="Kinase-like_dom_sf"/>
</dbReference>
<feature type="compositionally biased region" description="Basic and acidic residues" evidence="5">
    <location>
        <begin position="302"/>
        <end position="312"/>
    </location>
</feature>
<keyword evidence="8" id="KW-1185">Reference proteome</keyword>
<evidence type="ECO:0000256" key="1">
    <source>
        <dbReference type="ARBA" id="ARBA00022679"/>
    </source>
</evidence>
<sequence>MPIRETSDAGLLPEIPGYQVLRALGRGGMGRVYLARQHALGRDVCVKVLAIPDGVDAESCRERFRREAELLAMVSHPHILTVLDFGTTADSGVPYLVTEYIEGGDLRRLMRGGPPLAVAKVRAVVSQIGEALVCLQLKGILHRDLKPENILMPTESLVKVADFGLAVVQSQKGLLTATNCGLGTVGYASPEQQNALEVDERSDQYSLAALAYELLTRKRVLGLFIPPSEINPKLARQVDSVLAKALAQDPGNRYSKLSDFLRDLDAALASSAGRSRWLLPLAIGLPTVAVGVALASWSWRHGESRTAPERNRPASKPWVGAPRSDATSAPGVVEKQTAAPPPAPEPSPEFRRLTELRAFAIWKSQGSPEGEAGEAVREPNWFQAEAEITAEVNLRAFRIWESQGRPTGAAGEAASEPNRRRAETELLKEAEGAVSPKVSPE</sequence>
<dbReference type="GO" id="GO:0005524">
    <property type="term" value="F:ATP binding"/>
    <property type="evidence" value="ECO:0007669"/>
    <property type="project" value="UniProtKB-KW"/>
</dbReference>
<keyword evidence="4" id="KW-0067">ATP-binding</keyword>
<keyword evidence="2" id="KW-0547">Nucleotide-binding</keyword>